<feature type="compositionally biased region" description="Basic and acidic residues" evidence="1">
    <location>
        <begin position="192"/>
        <end position="201"/>
    </location>
</feature>
<feature type="region of interest" description="Disordered" evidence="1">
    <location>
        <begin position="159"/>
        <end position="215"/>
    </location>
</feature>
<proteinExistence type="predicted"/>
<evidence type="ECO:0000313" key="4">
    <source>
        <dbReference type="Proteomes" id="UP000324897"/>
    </source>
</evidence>
<organism evidence="3 4">
    <name type="scientific">Eragrostis curvula</name>
    <name type="common">weeping love grass</name>
    <dbReference type="NCBI Taxonomy" id="38414"/>
    <lineage>
        <taxon>Eukaryota</taxon>
        <taxon>Viridiplantae</taxon>
        <taxon>Streptophyta</taxon>
        <taxon>Embryophyta</taxon>
        <taxon>Tracheophyta</taxon>
        <taxon>Spermatophyta</taxon>
        <taxon>Magnoliopsida</taxon>
        <taxon>Liliopsida</taxon>
        <taxon>Poales</taxon>
        <taxon>Poaceae</taxon>
        <taxon>PACMAD clade</taxon>
        <taxon>Chloridoideae</taxon>
        <taxon>Eragrostideae</taxon>
        <taxon>Eragrostidinae</taxon>
        <taxon>Eragrostis</taxon>
    </lineage>
</organism>
<accession>A0A5J9VEL3</accession>
<keyword evidence="4" id="KW-1185">Reference proteome</keyword>
<reference evidence="3 4" key="1">
    <citation type="journal article" date="2019" name="Sci. Rep.">
        <title>A high-quality genome of Eragrostis curvula grass provides insights into Poaceae evolution and supports new strategies to enhance forage quality.</title>
        <authorList>
            <person name="Carballo J."/>
            <person name="Santos B.A.C.M."/>
            <person name="Zappacosta D."/>
            <person name="Garbus I."/>
            <person name="Selva J.P."/>
            <person name="Gallo C.A."/>
            <person name="Diaz A."/>
            <person name="Albertini E."/>
            <person name="Caccamo M."/>
            <person name="Echenique V."/>
        </authorList>
    </citation>
    <scope>NUCLEOTIDE SEQUENCE [LARGE SCALE GENOMIC DNA]</scope>
    <source>
        <strain evidence="4">cv. Victoria</strain>
        <tissue evidence="3">Leaf</tissue>
    </source>
</reference>
<evidence type="ECO:0000259" key="2">
    <source>
        <dbReference type="Pfam" id="PF12776"/>
    </source>
</evidence>
<gene>
    <name evidence="3" type="ORF">EJB05_15694</name>
</gene>
<dbReference type="Pfam" id="PF12776">
    <property type="entry name" value="Myb_DNA-bind_3"/>
    <property type="match status" value="1"/>
</dbReference>
<dbReference type="Proteomes" id="UP000324897">
    <property type="component" value="Unassembled WGS sequence"/>
</dbReference>
<dbReference type="PANTHER" id="PTHR47127">
    <property type="entry name" value="10A19I.15"/>
    <property type="match status" value="1"/>
</dbReference>
<dbReference type="OrthoDB" id="686674at2759"/>
<protein>
    <recommendedName>
        <fullName evidence="2">Myb/SANT-like domain-containing protein</fullName>
    </recommendedName>
</protein>
<dbReference type="EMBL" id="RWGY01000009">
    <property type="protein sequence ID" value="TVU33881.1"/>
    <property type="molecule type" value="Genomic_DNA"/>
</dbReference>
<evidence type="ECO:0000313" key="3">
    <source>
        <dbReference type="EMBL" id="TVU33881.1"/>
    </source>
</evidence>
<name>A0A5J9VEL3_9POAL</name>
<dbReference type="InterPro" id="IPR024752">
    <property type="entry name" value="Myb/SANT-like_dom"/>
</dbReference>
<feature type="non-terminal residue" evidence="3">
    <location>
        <position position="1"/>
    </location>
</feature>
<evidence type="ECO:0000256" key="1">
    <source>
        <dbReference type="SAM" id="MobiDB-lite"/>
    </source>
</evidence>
<feature type="domain" description="Myb/SANT-like" evidence="2">
    <location>
        <begin position="20"/>
        <end position="105"/>
    </location>
</feature>
<sequence length="300" mass="33916">WGCWEWGQGVNGGQNRGAMRWTPVMSGFVLRRFADLVAEGVKTDKGFKEVHLNSVAKMLSEFSGQEVSGNQVYNHLRKWRQRWVRVCKLKDLSGALWDEENCMITLAEDHLLGHTKDHPKDAEFLNTPIENYVQMQAIFGSGVATGKYAMGSGEALGKPTDLGANDPLSETTDQSMFEGEYPRTCDMPRSAESSKTHESSKDVPANPKRRRVSEEDASLMIGMTAAVKDVAEAFTKPVKDNMYRDLYNATMEIPGFTEEALMFALSHMLENKPQGYGFLEMNENHRILWLRTFLGKHYYN</sequence>
<dbReference type="Gramene" id="TVU33881">
    <property type="protein sequence ID" value="TVU33881"/>
    <property type="gene ID" value="EJB05_15694"/>
</dbReference>
<comment type="caution">
    <text evidence="3">The sequence shown here is derived from an EMBL/GenBank/DDBJ whole genome shotgun (WGS) entry which is preliminary data.</text>
</comment>
<dbReference type="AlphaFoldDB" id="A0A5J9VEL3"/>